<evidence type="ECO:0000256" key="1">
    <source>
        <dbReference type="SAM" id="Coils"/>
    </source>
</evidence>
<dbReference type="STRING" id="230361.sm9_0825"/>
<dbReference type="RefSeq" id="WP_149731018.1">
    <property type="nucleotide sequence ID" value="NZ_FMXB01000002.1"/>
</dbReference>
<feature type="coiled-coil region" evidence="1">
    <location>
        <begin position="25"/>
        <end position="52"/>
    </location>
</feature>
<keyword evidence="1" id="KW-0175">Coiled coil</keyword>
<dbReference type="OrthoDB" id="76732at2157"/>
<reference evidence="2 3" key="1">
    <citation type="submission" date="2016-10" db="EMBL/GenBank/DDBJ databases">
        <authorList>
            <person name="Varghese N."/>
            <person name="Submissions S."/>
        </authorList>
    </citation>
    <scope>NUCLEOTIDE SEQUENCE [LARGE SCALE GENOMIC DNA]</scope>
    <source>
        <strain evidence="2 3">DSM 16643</strain>
    </source>
</reference>
<gene>
    <name evidence="2" type="ORF">SAMN02910315_00384</name>
</gene>
<evidence type="ECO:0000313" key="2">
    <source>
        <dbReference type="EMBL" id="SDA40996.1"/>
    </source>
</evidence>
<evidence type="ECO:0000313" key="3">
    <source>
        <dbReference type="Proteomes" id="UP000323439"/>
    </source>
</evidence>
<dbReference type="EMBL" id="FMXB01000002">
    <property type="protein sequence ID" value="SDA40996.1"/>
    <property type="molecule type" value="Genomic_DNA"/>
</dbReference>
<accession>A0A1G5V6G7</accession>
<protein>
    <submittedName>
        <fullName evidence="2">Uncharacterized protein</fullName>
    </submittedName>
</protein>
<keyword evidence="3" id="KW-1185">Reference proteome</keyword>
<name>A0A1G5V6G7_9EURY</name>
<proteinExistence type="predicted"/>
<dbReference type="Proteomes" id="UP000323439">
    <property type="component" value="Unassembled WGS sequence"/>
</dbReference>
<sequence>MDEIDTLLLPEINLETDDIIMNIAIKKDYSQIEDLQERKEEFINDLKAFIEEFSQTPESLDFMKYFD</sequence>
<organism evidence="2 3">
    <name type="scientific">Methanobrevibacter millerae</name>
    <dbReference type="NCBI Taxonomy" id="230361"/>
    <lineage>
        <taxon>Archaea</taxon>
        <taxon>Methanobacteriati</taxon>
        <taxon>Methanobacteriota</taxon>
        <taxon>Methanomada group</taxon>
        <taxon>Methanobacteria</taxon>
        <taxon>Methanobacteriales</taxon>
        <taxon>Methanobacteriaceae</taxon>
        <taxon>Methanobrevibacter</taxon>
    </lineage>
</organism>
<dbReference type="AlphaFoldDB" id="A0A1G5V6G7"/>